<organism evidence="11 12">
    <name type="scientific">Alsobacter metallidurans</name>
    <dbReference type="NCBI Taxonomy" id="340221"/>
    <lineage>
        <taxon>Bacteria</taxon>
        <taxon>Pseudomonadati</taxon>
        <taxon>Pseudomonadota</taxon>
        <taxon>Alphaproteobacteria</taxon>
        <taxon>Hyphomicrobiales</taxon>
        <taxon>Alsobacteraceae</taxon>
        <taxon>Alsobacter</taxon>
    </lineage>
</organism>
<reference evidence="11" key="2">
    <citation type="submission" date="2020-09" db="EMBL/GenBank/DDBJ databases">
        <authorList>
            <person name="Sun Q."/>
            <person name="Zhou Y."/>
        </authorList>
    </citation>
    <scope>NUCLEOTIDE SEQUENCE</scope>
    <source>
        <strain evidence="11">CGMCC 1.12214</strain>
    </source>
</reference>
<evidence type="ECO:0000313" key="11">
    <source>
        <dbReference type="EMBL" id="GGH33118.1"/>
    </source>
</evidence>
<dbReference type="InterPro" id="IPR022419">
    <property type="entry name" value="Porphobilin_deaminase_cofac_BS"/>
</dbReference>
<dbReference type="Gene3D" id="3.30.160.40">
    <property type="entry name" value="Porphobilinogen deaminase, C-terminal domain"/>
    <property type="match status" value="1"/>
</dbReference>
<reference evidence="11" key="1">
    <citation type="journal article" date="2014" name="Int. J. Syst. Evol. Microbiol.">
        <title>Complete genome sequence of Corynebacterium casei LMG S-19264T (=DSM 44701T), isolated from a smear-ripened cheese.</title>
        <authorList>
            <consortium name="US DOE Joint Genome Institute (JGI-PGF)"/>
            <person name="Walter F."/>
            <person name="Albersmeier A."/>
            <person name="Kalinowski J."/>
            <person name="Ruckert C."/>
        </authorList>
    </citation>
    <scope>NUCLEOTIDE SEQUENCE</scope>
    <source>
        <strain evidence="11">CGMCC 1.12214</strain>
    </source>
</reference>
<dbReference type="PRINTS" id="PR00151">
    <property type="entry name" value="PORPHBDMNASE"/>
</dbReference>
<dbReference type="InterPro" id="IPR036803">
    <property type="entry name" value="Porphobilinogen_deaminase_C_sf"/>
</dbReference>
<evidence type="ECO:0000256" key="6">
    <source>
        <dbReference type="ARBA" id="ARBA00023244"/>
    </source>
</evidence>
<comment type="similarity">
    <text evidence="3 8">Belongs to the HMBS family.</text>
</comment>
<dbReference type="Pfam" id="PF01379">
    <property type="entry name" value="Porphobil_deam"/>
    <property type="match status" value="1"/>
</dbReference>
<comment type="pathway">
    <text evidence="2">Porphyrin-containing compound metabolism; protoporphyrin-IX biosynthesis; coproporphyrinogen-III from 5-aminolevulinate: step 2/4.</text>
</comment>
<comment type="catalytic activity">
    <reaction evidence="7 8">
        <text>4 porphobilinogen + H2O = hydroxymethylbilane + 4 NH4(+)</text>
        <dbReference type="Rhea" id="RHEA:13185"/>
        <dbReference type="ChEBI" id="CHEBI:15377"/>
        <dbReference type="ChEBI" id="CHEBI:28938"/>
        <dbReference type="ChEBI" id="CHEBI:57845"/>
        <dbReference type="ChEBI" id="CHEBI:58126"/>
        <dbReference type="EC" id="2.5.1.61"/>
    </reaction>
</comment>
<dbReference type="GO" id="GO:0004418">
    <property type="term" value="F:hydroxymethylbilane synthase activity"/>
    <property type="evidence" value="ECO:0007669"/>
    <property type="project" value="UniProtKB-UniRule"/>
</dbReference>
<feature type="modified residue" description="S-(dipyrrolylmethanemethyl)cysteine" evidence="8">
    <location>
        <position position="246"/>
    </location>
</feature>
<evidence type="ECO:0000256" key="8">
    <source>
        <dbReference type="HAMAP-Rule" id="MF_00260"/>
    </source>
</evidence>
<comment type="caution">
    <text evidence="11">The sequence shown here is derived from an EMBL/GenBank/DDBJ whole genome shotgun (WGS) entry which is preliminary data.</text>
</comment>
<feature type="domain" description="Porphobilinogen deaminase C-terminal" evidence="10">
    <location>
        <begin position="231"/>
        <end position="299"/>
    </location>
</feature>
<dbReference type="Gene3D" id="3.40.190.10">
    <property type="entry name" value="Periplasmic binding protein-like II"/>
    <property type="match status" value="2"/>
</dbReference>
<dbReference type="InterPro" id="IPR022417">
    <property type="entry name" value="Porphobilin_deaminase_N"/>
</dbReference>
<dbReference type="GO" id="GO:0005737">
    <property type="term" value="C:cytoplasm"/>
    <property type="evidence" value="ECO:0007669"/>
    <property type="project" value="UniProtKB-UniRule"/>
</dbReference>
<gene>
    <name evidence="8 11" type="primary">hemC</name>
    <name evidence="11" type="ORF">GCM10007036_45490</name>
</gene>
<dbReference type="PROSITE" id="PS00533">
    <property type="entry name" value="PORPHOBILINOGEN_DEAM"/>
    <property type="match status" value="1"/>
</dbReference>
<comment type="cofactor">
    <cofactor evidence="8">
        <name>dipyrromethane</name>
        <dbReference type="ChEBI" id="CHEBI:60342"/>
    </cofactor>
    <text evidence="8">Binds 1 dipyrromethane group covalently.</text>
</comment>
<dbReference type="FunFam" id="3.40.190.10:FF:000005">
    <property type="entry name" value="Porphobilinogen deaminase"/>
    <property type="match status" value="1"/>
</dbReference>
<evidence type="ECO:0000259" key="9">
    <source>
        <dbReference type="Pfam" id="PF01379"/>
    </source>
</evidence>
<feature type="domain" description="Porphobilinogen deaminase N-terminal" evidence="9">
    <location>
        <begin position="8"/>
        <end position="216"/>
    </location>
</feature>
<dbReference type="PANTHER" id="PTHR11557:SF0">
    <property type="entry name" value="PORPHOBILINOGEN DEAMINASE"/>
    <property type="match status" value="1"/>
</dbReference>
<comment type="miscellaneous">
    <text evidence="8">The porphobilinogen subunits are added to the dipyrromethane group.</text>
</comment>
<evidence type="ECO:0000256" key="3">
    <source>
        <dbReference type="ARBA" id="ARBA00005638"/>
    </source>
</evidence>
<dbReference type="EMBL" id="BMES01000003">
    <property type="protein sequence ID" value="GGH33118.1"/>
    <property type="molecule type" value="Genomic_DNA"/>
</dbReference>
<evidence type="ECO:0000256" key="2">
    <source>
        <dbReference type="ARBA" id="ARBA00004735"/>
    </source>
</evidence>
<comment type="subunit">
    <text evidence="4 8">Monomer.</text>
</comment>
<keyword evidence="12" id="KW-1185">Reference proteome</keyword>
<dbReference type="SUPFAM" id="SSF54782">
    <property type="entry name" value="Porphobilinogen deaminase (hydroxymethylbilane synthase), C-terminal domain"/>
    <property type="match status" value="1"/>
</dbReference>
<sequence>MANGDIRLRIGTRGSPLALWQAREVRARLLAAHRLPEEAVELVVIKTSGDMIQDRALSQAGGKGLFTKEIDAAMLAGEIDLAVHSAKDMPTAFPLGIDIVAYLPREDVRDALISAKATSLADLPEGAVVGTASLRRRALVKRLRPDVSTTLLRGNVETRLRKAESGEIHATLLAIAGLKRLGLANRAAAILDIHDFPPAVGQGAIAITARPDDETAARALAPIACETTATALAAERAFLTVLDGSCRTPIAGHATLANGEISFRGMLLREDGSEFYEAHRAGSPADAALMGTDAAREILARAPKDILAPKEILEPNGGSAH</sequence>
<evidence type="ECO:0000256" key="4">
    <source>
        <dbReference type="ARBA" id="ARBA00011245"/>
    </source>
</evidence>
<comment type="function">
    <text evidence="1 8">Tetrapolymerization of the monopyrrole PBG into the hydroxymethylbilane pre-uroporphyrinogen in several discrete steps.</text>
</comment>
<proteinExistence type="inferred from homology"/>
<dbReference type="RefSeq" id="WP_244644021.1">
    <property type="nucleotide sequence ID" value="NZ_BMES01000003.1"/>
</dbReference>
<evidence type="ECO:0000313" key="12">
    <source>
        <dbReference type="Proteomes" id="UP000603912"/>
    </source>
</evidence>
<dbReference type="GO" id="GO:0006782">
    <property type="term" value="P:protoporphyrinogen IX biosynthetic process"/>
    <property type="evidence" value="ECO:0007669"/>
    <property type="project" value="UniProtKB-UniRule"/>
</dbReference>
<evidence type="ECO:0000259" key="10">
    <source>
        <dbReference type="Pfam" id="PF03900"/>
    </source>
</evidence>
<dbReference type="Proteomes" id="UP000603912">
    <property type="component" value="Unassembled WGS sequence"/>
</dbReference>
<dbReference type="PIRSF" id="PIRSF001438">
    <property type="entry name" value="4pyrrol_synth_OHMeBilane_synth"/>
    <property type="match status" value="1"/>
</dbReference>
<keyword evidence="6 8" id="KW-0627">Porphyrin biosynthesis</keyword>
<dbReference type="NCBIfam" id="TIGR00212">
    <property type="entry name" value="hemC"/>
    <property type="match status" value="1"/>
</dbReference>
<dbReference type="InterPro" id="IPR000860">
    <property type="entry name" value="HemC"/>
</dbReference>
<dbReference type="Pfam" id="PF03900">
    <property type="entry name" value="Porphobil_deamC"/>
    <property type="match status" value="1"/>
</dbReference>
<accession>A0A917MKI6</accession>
<keyword evidence="5 8" id="KW-0808">Transferase</keyword>
<dbReference type="SUPFAM" id="SSF53850">
    <property type="entry name" value="Periplasmic binding protein-like II"/>
    <property type="match status" value="1"/>
</dbReference>
<name>A0A917MKI6_9HYPH</name>
<dbReference type="HAMAP" id="MF_00260">
    <property type="entry name" value="Porphobil_deam"/>
    <property type="match status" value="1"/>
</dbReference>
<evidence type="ECO:0000256" key="7">
    <source>
        <dbReference type="ARBA" id="ARBA00048169"/>
    </source>
</evidence>
<evidence type="ECO:0000256" key="1">
    <source>
        <dbReference type="ARBA" id="ARBA00002869"/>
    </source>
</evidence>
<dbReference type="PANTHER" id="PTHR11557">
    <property type="entry name" value="PORPHOBILINOGEN DEAMINASE"/>
    <property type="match status" value="1"/>
</dbReference>
<dbReference type="AlphaFoldDB" id="A0A917MKI6"/>
<dbReference type="EC" id="2.5.1.61" evidence="8"/>
<evidence type="ECO:0000256" key="5">
    <source>
        <dbReference type="ARBA" id="ARBA00022679"/>
    </source>
</evidence>
<dbReference type="InterPro" id="IPR022418">
    <property type="entry name" value="Porphobilinogen_deaminase_C"/>
</dbReference>
<protein>
    <recommendedName>
        <fullName evidence="8">Porphobilinogen deaminase</fullName>
        <shortName evidence="8">PBG</shortName>
        <ecNumber evidence="8">2.5.1.61</ecNumber>
    </recommendedName>
    <alternativeName>
        <fullName evidence="8">Hydroxymethylbilane synthase</fullName>
        <shortName evidence="8">HMBS</shortName>
    </alternativeName>
    <alternativeName>
        <fullName evidence="8">Pre-uroporphyrinogen synthase</fullName>
    </alternativeName>
</protein>